<organism evidence="1 2">
    <name type="scientific">Macleaya cordata</name>
    <name type="common">Five-seeded plume-poppy</name>
    <name type="synonym">Bocconia cordata</name>
    <dbReference type="NCBI Taxonomy" id="56857"/>
    <lineage>
        <taxon>Eukaryota</taxon>
        <taxon>Viridiplantae</taxon>
        <taxon>Streptophyta</taxon>
        <taxon>Embryophyta</taxon>
        <taxon>Tracheophyta</taxon>
        <taxon>Spermatophyta</taxon>
        <taxon>Magnoliopsida</taxon>
        <taxon>Ranunculales</taxon>
        <taxon>Papaveraceae</taxon>
        <taxon>Papaveroideae</taxon>
        <taxon>Macleaya</taxon>
    </lineage>
</organism>
<dbReference type="InParanoid" id="A0A200Q4H0"/>
<dbReference type="AlphaFoldDB" id="A0A200Q4H0"/>
<gene>
    <name evidence="1" type="ORF">BVC80_441g28</name>
</gene>
<name>A0A200Q4H0_MACCD</name>
<dbReference type="Proteomes" id="UP000195402">
    <property type="component" value="Unassembled WGS sequence"/>
</dbReference>
<dbReference type="PANTHER" id="PTHR33592">
    <property type="entry name" value="TRANSMEMBRANE PROTEIN"/>
    <property type="match status" value="1"/>
</dbReference>
<comment type="caution">
    <text evidence="1">The sequence shown here is derived from an EMBL/GenBank/DDBJ whole genome shotgun (WGS) entry which is preliminary data.</text>
</comment>
<protein>
    <submittedName>
        <fullName evidence="1">Uncharacterized protein</fullName>
    </submittedName>
</protein>
<proteinExistence type="predicted"/>
<keyword evidence="2" id="KW-1185">Reference proteome</keyword>
<reference evidence="1 2" key="1">
    <citation type="journal article" date="2017" name="Mol. Plant">
        <title>The Genome of Medicinal Plant Macleaya cordata Provides New Insights into Benzylisoquinoline Alkaloids Metabolism.</title>
        <authorList>
            <person name="Liu X."/>
            <person name="Liu Y."/>
            <person name="Huang P."/>
            <person name="Ma Y."/>
            <person name="Qing Z."/>
            <person name="Tang Q."/>
            <person name="Cao H."/>
            <person name="Cheng P."/>
            <person name="Zheng Y."/>
            <person name="Yuan Z."/>
            <person name="Zhou Y."/>
            <person name="Liu J."/>
            <person name="Tang Z."/>
            <person name="Zhuo Y."/>
            <person name="Zhang Y."/>
            <person name="Yu L."/>
            <person name="Huang J."/>
            <person name="Yang P."/>
            <person name="Peng Q."/>
            <person name="Zhang J."/>
            <person name="Jiang W."/>
            <person name="Zhang Z."/>
            <person name="Lin K."/>
            <person name="Ro D.K."/>
            <person name="Chen X."/>
            <person name="Xiong X."/>
            <person name="Shang Y."/>
            <person name="Huang S."/>
            <person name="Zeng J."/>
        </authorList>
    </citation>
    <scope>NUCLEOTIDE SEQUENCE [LARGE SCALE GENOMIC DNA]</scope>
    <source>
        <strain evidence="2">cv. BLH2017</strain>
        <tissue evidence="1">Root</tissue>
    </source>
</reference>
<dbReference type="PANTHER" id="PTHR33592:SF3">
    <property type="entry name" value="TRANSMEMBRANE PROTEIN"/>
    <property type="match status" value="1"/>
</dbReference>
<evidence type="ECO:0000313" key="1">
    <source>
        <dbReference type="EMBL" id="OVA05287.1"/>
    </source>
</evidence>
<dbReference type="EMBL" id="MVGT01003118">
    <property type="protein sequence ID" value="OVA05287.1"/>
    <property type="molecule type" value="Genomic_DNA"/>
</dbReference>
<evidence type="ECO:0000313" key="2">
    <source>
        <dbReference type="Proteomes" id="UP000195402"/>
    </source>
</evidence>
<dbReference type="OrthoDB" id="1716208at2759"/>
<accession>A0A200Q4H0</accession>
<sequence>MGFIGANRNLFTEVVFVVLSIFLLLMMSNNVQQIEGMRPLQEDEWLNNNIVLIHHQSLQKRPVTPPHTPSPCHTLPGKPGGGHCPINNGMMNFAGRDIDVHHHHDHASSLSTPAIPSVLVDSVVNETDDQTRQQDRSA</sequence>